<feature type="region of interest" description="Disordered" evidence="5">
    <location>
        <begin position="113"/>
        <end position="136"/>
    </location>
</feature>
<dbReference type="AlphaFoldDB" id="A0A8H3CU13"/>
<dbReference type="GO" id="GO:0016020">
    <property type="term" value="C:membrane"/>
    <property type="evidence" value="ECO:0007669"/>
    <property type="project" value="UniProtKB-SubCell"/>
</dbReference>
<keyword evidence="4 6" id="KW-0472">Membrane</keyword>
<feature type="transmembrane region" description="Helical" evidence="6">
    <location>
        <begin position="42"/>
        <end position="61"/>
    </location>
</feature>
<dbReference type="EMBL" id="CAJMWX010001547">
    <property type="protein sequence ID" value="CAE6495547.1"/>
    <property type="molecule type" value="Genomic_DNA"/>
</dbReference>
<dbReference type="Proteomes" id="UP000663888">
    <property type="component" value="Unassembled WGS sequence"/>
</dbReference>
<accession>A0A8H3CU13</accession>
<feature type="transmembrane region" description="Helical" evidence="6">
    <location>
        <begin position="143"/>
        <end position="163"/>
    </location>
</feature>
<evidence type="ECO:0000256" key="2">
    <source>
        <dbReference type="ARBA" id="ARBA00022692"/>
    </source>
</evidence>
<dbReference type="InterPro" id="IPR006603">
    <property type="entry name" value="PQ-loop_rpt"/>
</dbReference>
<organism evidence="7 8">
    <name type="scientific">Rhizoctonia solani</name>
    <dbReference type="NCBI Taxonomy" id="456999"/>
    <lineage>
        <taxon>Eukaryota</taxon>
        <taxon>Fungi</taxon>
        <taxon>Dikarya</taxon>
        <taxon>Basidiomycota</taxon>
        <taxon>Agaricomycotina</taxon>
        <taxon>Agaricomycetes</taxon>
        <taxon>Cantharellales</taxon>
        <taxon>Ceratobasidiaceae</taxon>
        <taxon>Rhizoctonia</taxon>
    </lineage>
</organism>
<evidence type="ECO:0000256" key="5">
    <source>
        <dbReference type="SAM" id="MobiDB-lite"/>
    </source>
</evidence>
<comment type="subcellular location">
    <subcellularLocation>
        <location evidence="1">Membrane</location>
        <topology evidence="1">Multi-pass membrane protein</topology>
    </subcellularLocation>
</comment>
<dbReference type="Gene3D" id="1.20.1280.290">
    <property type="match status" value="2"/>
</dbReference>
<reference evidence="7" key="1">
    <citation type="submission" date="2021-01" db="EMBL/GenBank/DDBJ databases">
        <authorList>
            <person name="Kaushik A."/>
        </authorList>
    </citation>
    <scope>NUCLEOTIDE SEQUENCE</scope>
    <source>
        <strain evidence="7">AG4-R118</strain>
    </source>
</reference>
<proteinExistence type="predicted"/>
<evidence type="ECO:0000256" key="6">
    <source>
        <dbReference type="SAM" id="Phobius"/>
    </source>
</evidence>
<evidence type="ECO:0008006" key="9">
    <source>
        <dbReference type="Google" id="ProtNLM"/>
    </source>
</evidence>
<sequence length="303" mass="33940">MLPDSHLYWTLLGYIGIAACIAIGLPQLLLHWKQKSANGISLAMLWLWLIGDIAHLIGTIVQGLLRTLIILGVVNGVVDVLLICQCYHYAKWHQFAHILPFLRRQVQASAPESLSNQPASATPPLPPTVPPPSKPPRKYRSTLYHALFVLLVIAISIIVWGIVVARVRKTANLRAGEDGTDLEFDKFGMAFGWLSRVIYTSARYPQIYKNWKSKSCHNLSVWFFVLLVIYNSTSLASILIKSIKKPYLIVNLPWILNYAYNVVLDLIIMGQFAWYGEVPGTANEPVVAAPIPDLEGAEFKERV</sequence>
<feature type="compositionally biased region" description="Pro residues" evidence="5">
    <location>
        <begin position="121"/>
        <end position="134"/>
    </location>
</feature>
<evidence type="ECO:0000313" key="7">
    <source>
        <dbReference type="EMBL" id="CAE6495547.1"/>
    </source>
</evidence>
<evidence type="ECO:0000256" key="4">
    <source>
        <dbReference type="ARBA" id="ARBA00023136"/>
    </source>
</evidence>
<dbReference type="SMART" id="SM00679">
    <property type="entry name" value="CTNS"/>
    <property type="match status" value="2"/>
</dbReference>
<gene>
    <name evidence="7" type="ORF">RDB_LOCUS146355</name>
</gene>
<feature type="transmembrane region" description="Helical" evidence="6">
    <location>
        <begin position="219"/>
        <end position="240"/>
    </location>
</feature>
<dbReference type="PANTHER" id="PTHR16201:SF44">
    <property type="entry name" value="SEVEN TRANSMEMBRANE PROTEIN 1"/>
    <property type="match status" value="1"/>
</dbReference>
<dbReference type="PANTHER" id="PTHR16201">
    <property type="entry name" value="SEVEN TRANSMEMBRANE PROTEIN 1-RELATED"/>
    <property type="match status" value="1"/>
</dbReference>
<dbReference type="Pfam" id="PF04193">
    <property type="entry name" value="PQ-loop"/>
    <property type="match status" value="2"/>
</dbReference>
<name>A0A8H3CU13_9AGAM</name>
<feature type="transmembrane region" description="Helical" evidence="6">
    <location>
        <begin position="6"/>
        <end position="30"/>
    </location>
</feature>
<evidence type="ECO:0000256" key="3">
    <source>
        <dbReference type="ARBA" id="ARBA00022989"/>
    </source>
</evidence>
<dbReference type="InterPro" id="IPR051415">
    <property type="entry name" value="LAAT-1"/>
</dbReference>
<comment type="caution">
    <text evidence="7">The sequence shown here is derived from an EMBL/GenBank/DDBJ whole genome shotgun (WGS) entry which is preliminary data.</text>
</comment>
<evidence type="ECO:0000256" key="1">
    <source>
        <dbReference type="ARBA" id="ARBA00004141"/>
    </source>
</evidence>
<keyword evidence="3 6" id="KW-1133">Transmembrane helix</keyword>
<feature type="transmembrane region" description="Helical" evidence="6">
    <location>
        <begin position="67"/>
        <end position="90"/>
    </location>
</feature>
<evidence type="ECO:0000313" key="8">
    <source>
        <dbReference type="Proteomes" id="UP000663888"/>
    </source>
</evidence>
<protein>
    <recommendedName>
        <fullName evidence="9">PQ-loop-domain-containing protein</fullName>
    </recommendedName>
</protein>
<keyword evidence="2 6" id="KW-0812">Transmembrane</keyword>